<dbReference type="AlphaFoldDB" id="A0A4R1XH97"/>
<keyword evidence="3" id="KW-1185">Reference proteome</keyword>
<dbReference type="InterPro" id="IPR014030">
    <property type="entry name" value="Ketoacyl_synth_N"/>
</dbReference>
<accession>A0A4R1XH97</accession>
<dbReference type="GO" id="GO:0016746">
    <property type="term" value="F:acyltransferase activity"/>
    <property type="evidence" value="ECO:0007669"/>
    <property type="project" value="InterPro"/>
</dbReference>
<gene>
    <name evidence="2" type="ORF">EC844_12243</name>
</gene>
<sequence>MNLSQLGYNGALDSSRGGAKGGVEERYPTLAAIPAMQRRRLSGLAKLAIQSALQSLAGGGVDYIVWASQYGDEAKTLSILHDVLSDQIPSPTAFSTSVHNAIAGLYSILLQDATPSTSLCATWSEALIEAYAYLVSHTAGHEASQRISHSTARVLVVYYDEPLPVLYQDHQAFEGFALAAVLSLAHPNFALTPQLISKQPFKYQDALDFYQFWQQADQQQLQAWSKC</sequence>
<dbReference type="InterPro" id="IPR016039">
    <property type="entry name" value="Thiolase-like"/>
</dbReference>
<evidence type="ECO:0000259" key="1">
    <source>
        <dbReference type="Pfam" id="PF13723"/>
    </source>
</evidence>
<evidence type="ECO:0000313" key="2">
    <source>
        <dbReference type="EMBL" id="TCM63224.1"/>
    </source>
</evidence>
<reference evidence="2 3" key="1">
    <citation type="submission" date="2019-03" db="EMBL/GenBank/DDBJ databases">
        <title>Genomic analyses of the natural microbiome of Caenorhabditis elegans.</title>
        <authorList>
            <person name="Samuel B."/>
        </authorList>
    </citation>
    <scope>NUCLEOTIDE SEQUENCE [LARGE SCALE GENOMIC DNA]</scope>
    <source>
        <strain evidence="2 3">JUb89</strain>
    </source>
</reference>
<dbReference type="Pfam" id="PF13723">
    <property type="entry name" value="Ketoacyl-synt_2"/>
    <property type="match status" value="1"/>
</dbReference>
<evidence type="ECO:0000313" key="3">
    <source>
        <dbReference type="Proteomes" id="UP000294963"/>
    </source>
</evidence>
<name>A0A4R1XH97_ACICA</name>
<proteinExistence type="predicted"/>
<dbReference type="EMBL" id="SLVJ01000022">
    <property type="protein sequence ID" value="TCM63224.1"/>
    <property type="molecule type" value="Genomic_DNA"/>
</dbReference>
<dbReference type="SUPFAM" id="SSF53901">
    <property type="entry name" value="Thiolase-like"/>
    <property type="match status" value="1"/>
</dbReference>
<feature type="domain" description="Beta-ketoacyl synthase-like N-terminal" evidence="1">
    <location>
        <begin position="25"/>
        <end position="194"/>
    </location>
</feature>
<protein>
    <submittedName>
        <fullName evidence="2">Beta-ketoacyl synthase-like protein</fullName>
    </submittedName>
</protein>
<dbReference type="Proteomes" id="UP000294963">
    <property type="component" value="Unassembled WGS sequence"/>
</dbReference>
<organism evidence="2 3">
    <name type="scientific">Acinetobacter calcoaceticus</name>
    <dbReference type="NCBI Taxonomy" id="471"/>
    <lineage>
        <taxon>Bacteria</taxon>
        <taxon>Pseudomonadati</taxon>
        <taxon>Pseudomonadota</taxon>
        <taxon>Gammaproteobacteria</taxon>
        <taxon>Moraxellales</taxon>
        <taxon>Moraxellaceae</taxon>
        <taxon>Acinetobacter</taxon>
        <taxon>Acinetobacter calcoaceticus/baumannii complex</taxon>
    </lineage>
</organism>
<comment type="caution">
    <text evidence="2">The sequence shown here is derived from an EMBL/GenBank/DDBJ whole genome shotgun (WGS) entry which is preliminary data.</text>
</comment>